<name>A0A2N8L1H6_9BURK</name>
<accession>A0A2N8L1H6</accession>
<comment type="caution">
    <text evidence="3">The sequence shown here is derived from an EMBL/GenBank/DDBJ whole genome shotgun (WGS) entry which is preliminary data.</text>
</comment>
<dbReference type="GO" id="GO:0061928">
    <property type="term" value="F:glutathione specific gamma-glutamylcyclotransferase activity"/>
    <property type="evidence" value="ECO:0007669"/>
    <property type="project" value="UniProtKB-EC"/>
</dbReference>
<protein>
    <recommendedName>
        <fullName evidence="1">glutathione-specific gamma-glutamylcyclotransferase</fullName>
        <ecNumber evidence="1">4.3.2.7</ecNumber>
    </recommendedName>
</protein>
<dbReference type="Gene3D" id="3.10.490.10">
    <property type="entry name" value="Gamma-glutamyl cyclotransferase-like"/>
    <property type="match status" value="1"/>
</dbReference>
<organism evidence="3 4">
    <name type="scientific">Kinneretia aquatilis</name>
    <dbReference type="NCBI Taxonomy" id="2070761"/>
    <lineage>
        <taxon>Bacteria</taxon>
        <taxon>Pseudomonadati</taxon>
        <taxon>Pseudomonadota</taxon>
        <taxon>Betaproteobacteria</taxon>
        <taxon>Burkholderiales</taxon>
        <taxon>Sphaerotilaceae</taxon>
        <taxon>Roseateles</taxon>
    </lineage>
</organism>
<dbReference type="CDD" id="cd06661">
    <property type="entry name" value="GGCT_like"/>
    <property type="match status" value="1"/>
</dbReference>
<proteinExistence type="predicted"/>
<gene>
    <name evidence="3" type="ORF">C1O66_04670</name>
</gene>
<dbReference type="PANTHER" id="PTHR12192:SF2">
    <property type="entry name" value="GLUTATHIONE-SPECIFIC GAMMA-GLUTAMYLCYCLOTRANSFERASE 2"/>
    <property type="match status" value="1"/>
</dbReference>
<dbReference type="EC" id="4.3.2.7" evidence="1"/>
<dbReference type="Proteomes" id="UP000235916">
    <property type="component" value="Unassembled WGS sequence"/>
</dbReference>
<keyword evidence="4" id="KW-1185">Reference proteome</keyword>
<keyword evidence="2" id="KW-0456">Lyase</keyword>
<evidence type="ECO:0000313" key="3">
    <source>
        <dbReference type="EMBL" id="PND39555.1"/>
    </source>
</evidence>
<dbReference type="InterPro" id="IPR036568">
    <property type="entry name" value="GGCT-like_sf"/>
</dbReference>
<dbReference type="GO" id="GO:0016740">
    <property type="term" value="F:transferase activity"/>
    <property type="evidence" value="ECO:0007669"/>
    <property type="project" value="UniProtKB-KW"/>
</dbReference>
<dbReference type="PANTHER" id="PTHR12192">
    <property type="entry name" value="CATION TRANSPORT PROTEIN CHAC-RELATED"/>
    <property type="match status" value="1"/>
</dbReference>
<dbReference type="RefSeq" id="WP_102769465.1">
    <property type="nucleotide sequence ID" value="NZ_POSP01000003.1"/>
</dbReference>
<dbReference type="InterPro" id="IPR006840">
    <property type="entry name" value="ChaC"/>
</dbReference>
<dbReference type="InterPro" id="IPR013024">
    <property type="entry name" value="GGCT-like"/>
</dbReference>
<dbReference type="GO" id="GO:0006751">
    <property type="term" value="P:glutathione catabolic process"/>
    <property type="evidence" value="ECO:0007669"/>
    <property type="project" value="InterPro"/>
</dbReference>
<dbReference type="AlphaFoldDB" id="A0A2N8L1H6"/>
<evidence type="ECO:0000256" key="1">
    <source>
        <dbReference type="ARBA" id="ARBA00012344"/>
    </source>
</evidence>
<reference evidence="3 4" key="1">
    <citation type="submission" date="2018-01" db="EMBL/GenBank/DDBJ databases">
        <title>Draft genome sequence of Paucibacter aquatile CR182 isolated from freshwater of the Nakdong River.</title>
        <authorList>
            <person name="Choi A."/>
            <person name="Chung E.J."/>
        </authorList>
    </citation>
    <scope>NUCLEOTIDE SEQUENCE [LARGE SCALE GENOMIC DNA]</scope>
    <source>
        <strain evidence="3 4">CR182</strain>
    </source>
</reference>
<dbReference type="SUPFAM" id="SSF110857">
    <property type="entry name" value="Gamma-glutamyl cyclotransferase-like"/>
    <property type="match status" value="1"/>
</dbReference>
<dbReference type="OrthoDB" id="9795692at2"/>
<dbReference type="Pfam" id="PF04752">
    <property type="entry name" value="ChaC"/>
    <property type="match status" value="1"/>
</dbReference>
<keyword evidence="3" id="KW-0808">Transferase</keyword>
<dbReference type="EMBL" id="POSP01000003">
    <property type="protein sequence ID" value="PND39555.1"/>
    <property type="molecule type" value="Genomic_DNA"/>
</dbReference>
<dbReference type="GO" id="GO:0005737">
    <property type="term" value="C:cytoplasm"/>
    <property type="evidence" value="ECO:0007669"/>
    <property type="project" value="TreeGrafter"/>
</dbReference>
<evidence type="ECO:0000256" key="2">
    <source>
        <dbReference type="ARBA" id="ARBA00023239"/>
    </source>
</evidence>
<evidence type="ECO:0000313" key="4">
    <source>
        <dbReference type="Proteomes" id="UP000235916"/>
    </source>
</evidence>
<sequence>MNPHSPSLDAAARDAAWREVLPLEQALAALPAHSQDLLQEARKTWCREQGLLLFAYGSLIWRPGFEAAEQWPARVQGYHRALRLRSLSNRGNREQPGLVLTLLPGGSCRGLVYRVAPEHSARVLDELWVREMVVGSYTPRWLHCHTKAGPRLALSFTLKRNSPARVGPLDDAALLHILRHARGRYGSTLDYLQRCVLGLRAHGIHDRELERQLHLAATHGLCETLAPIRR</sequence>